<protein>
    <submittedName>
        <fullName evidence="6">Mycofactocin system creatininase family protein</fullName>
    </submittedName>
</protein>
<evidence type="ECO:0000256" key="3">
    <source>
        <dbReference type="ARBA" id="ARBA00022801"/>
    </source>
</evidence>
<dbReference type="PANTHER" id="PTHR35005:SF1">
    <property type="entry name" value="2-AMINO-5-FORMYLAMINO-6-RIBOSYLAMINOPYRIMIDIN-4(3H)-ONE 5'-MONOPHOSPHATE DEFORMYLASE"/>
    <property type="match status" value="1"/>
</dbReference>
<evidence type="ECO:0000313" key="6">
    <source>
        <dbReference type="EMBL" id="PXY24086.1"/>
    </source>
</evidence>
<dbReference type="InterPro" id="IPR003785">
    <property type="entry name" value="Creatininase/forma_Hydrolase"/>
</dbReference>
<comment type="caution">
    <text evidence="6">The sequence shown here is derived from an EMBL/GenBank/DDBJ whole genome shotgun (WGS) entry which is preliminary data.</text>
</comment>
<dbReference type="GO" id="GO:0046872">
    <property type="term" value="F:metal ion binding"/>
    <property type="evidence" value="ECO:0007669"/>
    <property type="project" value="UniProtKB-KW"/>
</dbReference>
<gene>
    <name evidence="6" type="ORF">BA062_27950</name>
</gene>
<dbReference type="OrthoDB" id="9801445at2"/>
<dbReference type="Proteomes" id="UP000247892">
    <property type="component" value="Unassembled WGS sequence"/>
</dbReference>
<keyword evidence="3" id="KW-0378">Hydrolase</keyword>
<keyword evidence="4" id="KW-0862">Zinc</keyword>
<evidence type="ECO:0000256" key="5">
    <source>
        <dbReference type="ARBA" id="ARBA00024029"/>
    </source>
</evidence>
<name>A0A318LJR0_9PSEU</name>
<comment type="similarity">
    <text evidence="5">Belongs to the creatininase superfamily.</text>
</comment>
<dbReference type="InterPro" id="IPR024087">
    <property type="entry name" value="Creatininase-like_sf"/>
</dbReference>
<dbReference type="NCBIfam" id="TIGR03964">
    <property type="entry name" value="mycofact_creat"/>
    <property type="match status" value="1"/>
</dbReference>
<dbReference type="Pfam" id="PF02633">
    <property type="entry name" value="Creatininase"/>
    <property type="match status" value="1"/>
</dbReference>
<dbReference type="RefSeq" id="WP_110341989.1">
    <property type="nucleotide sequence ID" value="NZ_MASU01000013.1"/>
</dbReference>
<evidence type="ECO:0000256" key="1">
    <source>
        <dbReference type="ARBA" id="ARBA00001947"/>
    </source>
</evidence>
<dbReference type="PANTHER" id="PTHR35005">
    <property type="entry name" value="3-DEHYDRO-SCYLLO-INOSOSE HYDROLASE"/>
    <property type="match status" value="1"/>
</dbReference>
<comment type="cofactor">
    <cofactor evidence="1">
        <name>Zn(2+)</name>
        <dbReference type="ChEBI" id="CHEBI:29105"/>
    </cofactor>
</comment>
<dbReference type="GO" id="GO:0009231">
    <property type="term" value="P:riboflavin biosynthetic process"/>
    <property type="evidence" value="ECO:0007669"/>
    <property type="project" value="TreeGrafter"/>
</dbReference>
<proteinExistence type="inferred from homology"/>
<reference evidence="6 7" key="1">
    <citation type="submission" date="2016-07" db="EMBL/GenBank/DDBJ databases">
        <title>Draft genome sequence of Prauserella sp. YIM 121212, isolated from alkaline soil.</title>
        <authorList>
            <person name="Ruckert C."/>
            <person name="Albersmeier A."/>
            <person name="Jiang C.-L."/>
            <person name="Jiang Y."/>
            <person name="Kalinowski J."/>
            <person name="Schneider O."/>
            <person name="Winkler A."/>
            <person name="Zotchev S.B."/>
        </authorList>
    </citation>
    <scope>NUCLEOTIDE SEQUENCE [LARGE SCALE GENOMIC DNA]</scope>
    <source>
        <strain evidence="6 7">YIM 121212</strain>
    </source>
</reference>
<evidence type="ECO:0000256" key="4">
    <source>
        <dbReference type="ARBA" id="ARBA00022833"/>
    </source>
</evidence>
<dbReference type="GO" id="GO:0016811">
    <property type="term" value="F:hydrolase activity, acting on carbon-nitrogen (but not peptide) bonds, in linear amides"/>
    <property type="evidence" value="ECO:0007669"/>
    <property type="project" value="TreeGrafter"/>
</dbReference>
<evidence type="ECO:0000256" key="2">
    <source>
        <dbReference type="ARBA" id="ARBA00022723"/>
    </source>
</evidence>
<accession>A0A318LJR0</accession>
<keyword evidence="7" id="KW-1185">Reference proteome</keyword>
<dbReference type="Gene3D" id="3.40.50.10310">
    <property type="entry name" value="Creatininase"/>
    <property type="match status" value="1"/>
</dbReference>
<dbReference type="InterPro" id="IPR023871">
    <property type="entry name" value="MftE"/>
</dbReference>
<organism evidence="6 7">
    <name type="scientific">Prauserella flavalba</name>
    <dbReference type="NCBI Taxonomy" id="1477506"/>
    <lineage>
        <taxon>Bacteria</taxon>
        <taxon>Bacillati</taxon>
        <taxon>Actinomycetota</taxon>
        <taxon>Actinomycetes</taxon>
        <taxon>Pseudonocardiales</taxon>
        <taxon>Pseudonocardiaceae</taxon>
        <taxon>Prauserella</taxon>
    </lineage>
</organism>
<dbReference type="SUPFAM" id="SSF102215">
    <property type="entry name" value="Creatininase"/>
    <property type="match status" value="1"/>
</dbReference>
<evidence type="ECO:0000313" key="7">
    <source>
        <dbReference type="Proteomes" id="UP000247892"/>
    </source>
</evidence>
<dbReference type="EMBL" id="MASU01000013">
    <property type="protein sequence ID" value="PXY24086.1"/>
    <property type="molecule type" value="Genomic_DNA"/>
</dbReference>
<sequence>MTALSGLRWPEVPRALLAVPLGATEQHGPHLPLDTDTTVAEELARRLASQVPGVVVAPALPYGSSGEHAGFPGTLSIGQEALELVLVELARSADHFAGVVFVNGHGGNLEPLRRAVRLLRSEGRRVLAWAPGGPPDDTHAGRTETSVLLHLRPGDVLPGVPGNTSPLPALMDRLVSGGVRSVSENGVLGDPTGASAAEGEARLGAWTDALVTAVRDWQGG</sequence>
<dbReference type="AlphaFoldDB" id="A0A318LJR0"/>
<keyword evidence="2" id="KW-0479">Metal-binding</keyword>